<evidence type="ECO:0000313" key="2">
    <source>
        <dbReference type="EMBL" id="MBC2778490.1"/>
    </source>
</evidence>
<feature type="transmembrane region" description="Helical" evidence="1">
    <location>
        <begin position="129"/>
        <end position="154"/>
    </location>
</feature>
<dbReference type="GO" id="GO:0005886">
    <property type="term" value="C:plasma membrane"/>
    <property type="evidence" value="ECO:0007669"/>
    <property type="project" value="TreeGrafter"/>
</dbReference>
<feature type="transmembrane region" description="Helical" evidence="1">
    <location>
        <begin position="293"/>
        <end position="315"/>
    </location>
</feature>
<feature type="transmembrane region" description="Helical" evidence="1">
    <location>
        <begin position="72"/>
        <end position="94"/>
    </location>
</feature>
<dbReference type="EMBL" id="JACJVJ010000002">
    <property type="protein sequence ID" value="MBC2778490.1"/>
    <property type="molecule type" value="Genomic_DNA"/>
</dbReference>
<feature type="transmembrane region" description="Helical" evidence="1">
    <location>
        <begin position="100"/>
        <end position="122"/>
    </location>
</feature>
<dbReference type="PANTHER" id="PTHR18640:SF5">
    <property type="entry name" value="SODIUM_BILE ACID COTRANSPORTER 7"/>
    <property type="match status" value="1"/>
</dbReference>
<keyword evidence="1" id="KW-1133">Transmembrane helix</keyword>
<proteinExistence type="predicted"/>
<dbReference type="Gene3D" id="1.20.1530.20">
    <property type="match status" value="1"/>
</dbReference>
<feature type="transmembrane region" description="Helical" evidence="1">
    <location>
        <begin position="205"/>
        <end position="227"/>
    </location>
</feature>
<sequence length="327" mass="33992">MARLVPLLLPDRFILILLAMVAIAAFFPARGVALEWLGTISTVSIVTLFFVHGARLSRQAVLGGFTRLKLHLAIVAFTFLAFPLIGLALTTVAAPLIDPAFVPGILFLCALPTTVASSIAMVSMAKGNVAASVIAAALSSMLGVVATPLMFAALLSTSGAPIDISGIGKVILILALPFAIGQLCRPLVGSWIEARPMVGRTLDRLTILLAIYVALSAAFGGGLLEGIAIDRFLLLLGVMLALLGIVVAAALLLARLLGFAHGDRMSLLFAAMQKSVISGTPMARILFPGAEAGLIILPLLAYYVPMLTISAIMAARIGANRSEADNS</sequence>
<dbReference type="RefSeq" id="WP_185801744.1">
    <property type="nucleotide sequence ID" value="NZ_JACJVJ010000002.1"/>
</dbReference>
<feature type="transmembrane region" description="Helical" evidence="1">
    <location>
        <begin position="33"/>
        <end position="51"/>
    </location>
</feature>
<feature type="transmembrane region" description="Helical" evidence="1">
    <location>
        <begin position="166"/>
        <end position="184"/>
    </location>
</feature>
<evidence type="ECO:0000256" key="1">
    <source>
        <dbReference type="SAM" id="Phobius"/>
    </source>
</evidence>
<protein>
    <submittedName>
        <fullName evidence="2">Bile acid:sodium symporter</fullName>
    </submittedName>
</protein>
<dbReference type="Proteomes" id="UP000564378">
    <property type="component" value="Unassembled WGS sequence"/>
</dbReference>
<dbReference type="PIRSF" id="PIRSF026166">
    <property type="entry name" value="UCP026166"/>
    <property type="match status" value="1"/>
</dbReference>
<dbReference type="InterPro" id="IPR038770">
    <property type="entry name" value="Na+/solute_symporter_sf"/>
</dbReference>
<accession>A0A842I2J2</accession>
<organism evidence="2 3">
    <name type="scientific">Parasphingopyxis marina</name>
    <dbReference type="NCBI Taxonomy" id="2761622"/>
    <lineage>
        <taxon>Bacteria</taxon>
        <taxon>Pseudomonadati</taxon>
        <taxon>Pseudomonadota</taxon>
        <taxon>Alphaproteobacteria</taxon>
        <taxon>Sphingomonadales</taxon>
        <taxon>Sphingomonadaceae</taxon>
        <taxon>Parasphingopyxis</taxon>
    </lineage>
</organism>
<reference evidence="2 3" key="1">
    <citation type="submission" date="2020-08" db="EMBL/GenBank/DDBJ databases">
        <title>Draft genome sequence of Parasphingopyxis sp. GrpM-11.</title>
        <authorList>
            <person name="Oh J."/>
            <person name="Roh D.-H."/>
        </authorList>
    </citation>
    <scope>NUCLEOTIDE SEQUENCE [LARGE SCALE GENOMIC DNA]</scope>
    <source>
        <strain evidence="2 3">GrpM-11</strain>
    </source>
</reference>
<comment type="caution">
    <text evidence="2">The sequence shown here is derived from an EMBL/GenBank/DDBJ whole genome shotgun (WGS) entry which is preliminary data.</text>
</comment>
<gene>
    <name evidence="2" type="ORF">H6P80_12765</name>
</gene>
<keyword evidence="1" id="KW-0472">Membrane</keyword>
<feature type="transmembrane region" description="Helical" evidence="1">
    <location>
        <begin position="233"/>
        <end position="254"/>
    </location>
</feature>
<feature type="transmembrane region" description="Helical" evidence="1">
    <location>
        <begin position="7"/>
        <end position="27"/>
    </location>
</feature>
<name>A0A842I2J2_9SPHN</name>
<dbReference type="Pfam" id="PF13593">
    <property type="entry name" value="SBF_like"/>
    <property type="match status" value="1"/>
</dbReference>
<dbReference type="AlphaFoldDB" id="A0A842I2J2"/>
<keyword evidence="3" id="KW-1185">Reference proteome</keyword>
<dbReference type="InterPro" id="IPR016833">
    <property type="entry name" value="Put_Na-Bile_cotransptr"/>
</dbReference>
<dbReference type="PANTHER" id="PTHR18640">
    <property type="entry name" value="SOLUTE CARRIER FAMILY 10 MEMBER 7"/>
    <property type="match status" value="1"/>
</dbReference>
<keyword evidence="1" id="KW-0812">Transmembrane</keyword>
<evidence type="ECO:0000313" key="3">
    <source>
        <dbReference type="Proteomes" id="UP000564378"/>
    </source>
</evidence>